<comment type="caution">
    <text evidence="2">The sequence shown here is derived from an EMBL/GenBank/DDBJ whole genome shotgun (WGS) entry which is preliminary data.</text>
</comment>
<evidence type="ECO:0000256" key="1">
    <source>
        <dbReference type="SAM" id="MobiDB-lite"/>
    </source>
</evidence>
<dbReference type="InterPro" id="IPR010736">
    <property type="entry name" value="SHIPPO-rpt"/>
</dbReference>
<feature type="compositionally biased region" description="Polar residues" evidence="1">
    <location>
        <begin position="234"/>
        <end position="250"/>
    </location>
</feature>
<evidence type="ECO:0000313" key="3">
    <source>
        <dbReference type="Proteomes" id="UP001162131"/>
    </source>
</evidence>
<dbReference type="PANTHER" id="PTHR40429:SF1">
    <property type="entry name" value="FLAGELLAR ASSOCIATED PROTEIN"/>
    <property type="match status" value="1"/>
</dbReference>
<evidence type="ECO:0000313" key="2">
    <source>
        <dbReference type="EMBL" id="CAG9323032.1"/>
    </source>
</evidence>
<sequence>MEEDKNKTAKTLPAQLNSIMIANALDSPAAHTSFGKLPLADEKSAPVFSFGTSTRDQLQKVFYSEELNAQPCKAGPGPKYEVQDNINFKTLPDFSFGKDKRVTLGKPQHYYHYDIQDTFTDPIKAKIYTKPNNGNTKFGTESRMPPPEIQGTPGPQYYPPIKPEVKSAPKYTLGARRTNPSGSVLENQISTPGVVGPGRYAPESAAYTSVHKDPPTWTFGNSDKIGKTAKSVTRHQTYDTHSQSCGPQISSKKKSAPNPKIGTSTRDQVAKLGTFKDMMATQPMRVQLPHPTF</sequence>
<proteinExistence type="predicted"/>
<feature type="region of interest" description="Disordered" evidence="1">
    <location>
        <begin position="234"/>
        <end position="264"/>
    </location>
</feature>
<keyword evidence="3" id="KW-1185">Reference proteome</keyword>
<name>A0AAU9J7U2_9CILI</name>
<accession>A0AAU9J7U2</accession>
<dbReference type="Proteomes" id="UP001162131">
    <property type="component" value="Unassembled WGS sequence"/>
</dbReference>
<reference evidence="2" key="1">
    <citation type="submission" date="2021-09" db="EMBL/GenBank/DDBJ databases">
        <authorList>
            <consortium name="AG Swart"/>
            <person name="Singh M."/>
            <person name="Singh A."/>
            <person name="Seah K."/>
            <person name="Emmerich C."/>
        </authorList>
    </citation>
    <scope>NUCLEOTIDE SEQUENCE</scope>
    <source>
        <strain evidence="2">ATCC30299</strain>
    </source>
</reference>
<dbReference type="Pfam" id="PF07004">
    <property type="entry name" value="SHIPPO-rpt"/>
    <property type="match status" value="2"/>
</dbReference>
<dbReference type="EMBL" id="CAJZBQ010000033">
    <property type="protein sequence ID" value="CAG9323032.1"/>
    <property type="molecule type" value="Genomic_DNA"/>
</dbReference>
<gene>
    <name evidence="2" type="ORF">BSTOLATCC_MIC32937</name>
</gene>
<organism evidence="2 3">
    <name type="scientific">Blepharisma stoltei</name>
    <dbReference type="NCBI Taxonomy" id="1481888"/>
    <lineage>
        <taxon>Eukaryota</taxon>
        <taxon>Sar</taxon>
        <taxon>Alveolata</taxon>
        <taxon>Ciliophora</taxon>
        <taxon>Postciliodesmatophora</taxon>
        <taxon>Heterotrichea</taxon>
        <taxon>Heterotrichida</taxon>
        <taxon>Blepharismidae</taxon>
        <taxon>Blepharisma</taxon>
    </lineage>
</organism>
<dbReference type="AlphaFoldDB" id="A0AAU9J7U2"/>
<dbReference type="PANTHER" id="PTHR40429">
    <property type="entry name" value="FLAGELLAR ASSOCIATED PROTEIN"/>
    <property type="match status" value="1"/>
</dbReference>
<protein>
    <submittedName>
        <fullName evidence="2">Uncharacterized protein</fullName>
    </submittedName>
</protein>